<evidence type="ECO:0000256" key="1">
    <source>
        <dbReference type="ARBA" id="ARBA00005254"/>
    </source>
</evidence>
<dbReference type="Pfam" id="PF00378">
    <property type="entry name" value="ECH_1"/>
    <property type="match status" value="1"/>
</dbReference>
<dbReference type="PANTHER" id="PTHR43149">
    <property type="entry name" value="ENOYL-COA HYDRATASE"/>
    <property type="match status" value="1"/>
</dbReference>
<dbReference type="PANTHER" id="PTHR43149:SF1">
    <property type="entry name" value="DELTA(3,5)-DELTA(2,4)-DIENOYL-COA ISOMERASE, MITOCHONDRIAL"/>
    <property type="match status" value="1"/>
</dbReference>
<evidence type="ECO:0000313" key="3">
    <source>
        <dbReference type="EMBL" id="REL26871.1"/>
    </source>
</evidence>
<dbReference type="Gene3D" id="3.90.226.10">
    <property type="entry name" value="2-enoyl-CoA Hydratase, Chain A, domain 1"/>
    <property type="match status" value="1"/>
</dbReference>
<proteinExistence type="inferred from homology"/>
<evidence type="ECO:0000313" key="4">
    <source>
        <dbReference type="Proteomes" id="UP000256478"/>
    </source>
</evidence>
<dbReference type="InterPro" id="IPR001753">
    <property type="entry name" value="Enoyl-CoA_hydra/iso"/>
</dbReference>
<evidence type="ECO:0000256" key="2">
    <source>
        <dbReference type="SAM" id="MobiDB-lite"/>
    </source>
</evidence>
<accession>A0A3E0TQE9</accession>
<dbReference type="EMBL" id="QUOU01000001">
    <property type="protein sequence ID" value="REL26871.1"/>
    <property type="molecule type" value="Genomic_DNA"/>
</dbReference>
<name>A0A3E0TQE9_9GAMM</name>
<gene>
    <name evidence="3" type="ORF">DXX93_10000</name>
</gene>
<comment type="similarity">
    <text evidence="1">Belongs to the enoyl-CoA hydratase/isomerase family.</text>
</comment>
<dbReference type="AlphaFoldDB" id="A0A3E0TQE9"/>
<sequence length="268" mass="29589">MNPSLVTTKIEENIAIVTLNRADKHNALNLDMFKAIRATIKSLKKNKTIRAVIVQGDGVDFCTGLDVKSVMGKVSNFIALLFKWRPGKANLAQYVSTGWQEIPVPVIMVLHGRVWGGGLQIALGGDFRIAHPETTLSVLEARWGLVPDMGGTLALKEQLPADKAKLLAMTGREISAKQAQKLNLITKVSEVPVEAAMALAQEISAQSPDSVAAVKKLYKNAWWHSKAFALARESWYQIKIIQGKNQGIKTRNQLNPEQAKPFKQRSNW</sequence>
<comment type="caution">
    <text evidence="3">The sequence shown here is derived from an EMBL/GenBank/DDBJ whole genome shotgun (WGS) entry which is preliminary data.</text>
</comment>
<organism evidence="3 4">
    <name type="scientific">Thalassotalea euphylliae</name>
    <dbReference type="NCBI Taxonomy" id="1655234"/>
    <lineage>
        <taxon>Bacteria</taxon>
        <taxon>Pseudomonadati</taxon>
        <taxon>Pseudomonadota</taxon>
        <taxon>Gammaproteobacteria</taxon>
        <taxon>Alteromonadales</taxon>
        <taxon>Colwelliaceae</taxon>
        <taxon>Thalassotalea</taxon>
    </lineage>
</organism>
<dbReference type="InterPro" id="IPR045002">
    <property type="entry name" value="Ech1-like"/>
</dbReference>
<feature type="region of interest" description="Disordered" evidence="2">
    <location>
        <begin position="249"/>
        <end position="268"/>
    </location>
</feature>
<dbReference type="GO" id="GO:0016853">
    <property type="term" value="F:isomerase activity"/>
    <property type="evidence" value="ECO:0007669"/>
    <property type="project" value="InterPro"/>
</dbReference>
<reference evidence="3 4" key="1">
    <citation type="submission" date="2018-08" db="EMBL/GenBank/DDBJ databases">
        <title>Thalassotalea euphylliae genome.</title>
        <authorList>
            <person name="Summers S."/>
            <person name="Rice S.A."/>
            <person name="Freckelton M.L."/>
            <person name="Nedved B.T."/>
            <person name="Hadfield M.G."/>
        </authorList>
    </citation>
    <scope>NUCLEOTIDE SEQUENCE [LARGE SCALE GENOMIC DNA]</scope>
    <source>
        <strain evidence="3 4">H1</strain>
    </source>
</reference>
<dbReference type="NCBIfam" id="NF005699">
    <property type="entry name" value="PRK07509.1"/>
    <property type="match status" value="1"/>
</dbReference>
<protein>
    <submittedName>
        <fullName evidence="3">Crotonase/enoyl-CoA hydratase family protein</fullName>
    </submittedName>
</protein>
<dbReference type="OrthoDB" id="4608673at2"/>
<dbReference type="RefSeq" id="WP_116007974.1">
    <property type="nucleotide sequence ID" value="NZ_QUOU01000001.1"/>
</dbReference>
<dbReference type="SUPFAM" id="SSF52096">
    <property type="entry name" value="ClpP/crotonase"/>
    <property type="match status" value="1"/>
</dbReference>
<dbReference type="Proteomes" id="UP000256478">
    <property type="component" value="Unassembled WGS sequence"/>
</dbReference>
<dbReference type="InterPro" id="IPR029045">
    <property type="entry name" value="ClpP/crotonase-like_dom_sf"/>
</dbReference>
<dbReference type="CDD" id="cd06558">
    <property type="entry name" value="crotonase-like"/>
    <property type="match status" value="1"/>
</dbReference>